<dbReference type="EMBL" id="OX596111">
    <property type="protein sequence ID" value="CAN0354057.1"/>
    <property type="molecule type" value="Genomic_DNA"/>
</dbReference>
<name>A0AC59ZB41_RANTA</name>
<proteinExistence type="predicted"/>
<accession>A0AC59ZB41</accession>
<sequence>MQLACCLVLTLCDTRVLQEKTVVSPGKARPGDAPLGPDDGFSPGEHARMFCIGTSEWSGCLPLPSLLQSKGQMPRIEPETRKVSSPWITRWKKAVRQTAPLATHCVMQ</sequence>
<evidence type="ECO:0000313" key="1">
    <source>
        <dbReference type="EMBL" id="CAN0354057.1"/>
    </source>
</evidence>
<reference evidence="1" key="1">
    <citation type="submission" date="2023-05" db="EMBL/GenBank/DDBJ databases">
        <authorList>
            <consortium name="ELIXIR-Norway"/>
        </authorList>
    </citation>
    <scope>NUCLEOTIDE SEQUENCE</scope>
</reference>
<dbReference type="Proteomes" id="UP001162501">
    <property type="component" value="Chromosome 27"/>
</dbReference>
<evidence type="ECO:0000313" key="2">
    <source>
        <dbReference type="Proteomes" id="UP001162501"/>
    </source>
</evidence>
<reference evidence="1" key="2">
    <citation type="submission" date="2025-03" db="EMBL/GenBank/DDBJ databases">
        <authorList>
            <consortium name="ELIXIR-Norway"/>
            <consortium name="Elixir Norway"/>
        </authorList>
    </citation>
    <scope>NUCLEOTIDE SEQUENCE</scope>
</reference>
<protein>
    <submittedName>
        <fullName evidence="1">Uncharacterized protein</fullName>
    </submittedName>
</protein>
<organism evidence="1 2">
    <name type="scientific">Rangifer tarandus platyrhynchus</name>
    <name type="common">Svalbard reindeer</name>
    <dbReference type="NCBI Taxonomy" id="3082113"/>
    <lineage>
        <taxon>Eukaryota</taxon>
        <taxon>Metazoa</taxon>
        <taxon>Chordata</taxon>
        <taxon>Craniata</taxon>
        <taxon>Vertebrata</taxon>
        <taxon>Euteleostomi</taxon>
        <taxon>Mammalia</taxon>
        <taxon>Eutheria</taxon>
        <taxon>Laurasiatheria</taxon>
        <taxon>Artiodactyla</taxon>
        <taxon>Ruminantia</taxon>
        <taxon>Pecora</taxon>
        <taxon>Cervidae</taxon>
        <taxon>Odocoileinae</taxon>
        <taxon>Rangifer</taxon>
    </lineage>
</organism>
<gene>
    <name evidence="1" type="ORF">MRATA1EN22A_LOCUS16315</name>
</gene>